<dbReference type="PROSITE" id="PS00107">
    <property type="entry name" value="PROTEIN_KINASE_ATP"/>
    <property type="match status" value="1"/>
</dbReference>
<evidence type="ECO:0000256" key="4">
    <source>
        <dbReference type="ARBA" id="ARBA00022679"/>
    </source>
</evidence>
<dbReference type="SMART" id="SM00220">
    <property type="entry name" value="S_TKc"/>
    <property type="match status" value="1"/>
</dbReference>
<dbReference type="AlphaFoldDB" id="A0A9W8LIB5"/>
<evidence type="ECO:0000256" key="11">
    <source>
        <dbReference type="RuleBase" id="RU000304"/>
    </source>
</evidence>
<sequence>MVLSIGDLDPRKVNRVMAHDARSGEEIEIVYTNCRVVGNGSFGVVMQAELVPSGEHVAIKKVLQDKRFKNRELAVMRSVVHRNVVGLRYFFYSQGDKDDVYLNLVLEFVPETIYRVTRQHAKAKQYVPQRLIKLFMYQLFRSLNYIHSMGICHRDIKPQNLLVDSARGVLKLCDFGSAKTLLAGEPNVSYICSRYYRAPELIFGATNYTGRIDIWSAGCVMAELYMMQPLFPGESGIDQLVEIIKVLGTPSKEQIRTMNPNYMDHRFPQIKPHPFVRLFRNRASAEALDLIENLLQYTPTRRLSAIQAMAHPFFDELRNPDTRLYTDEEMPELFDFTVEELSVDPSLIPRLVPPHRIEELKARGVDVHNFVPIPLPNPLPLALQ</sequence>
<feature type="binding site" evidence="10">
    <location>
        <position position="61"/>
    </location>
    <ligand>
        <name>ATP</name>
        <dbReference type="ChEBI" id="CHEBI:30616"/>
    </ligand>
</feature>
<dbReference type="FunFam" id="3.30.200.20:FF:000009">
    <property type="entry name" value="Glycogen synthase kinase-3 beta"/>
    <property type="match status" value="1"/>
</dbReference>
<evidence type="ECO:0000256" key="2">
    <source>
        <dbReference type="ARBA" id="ARBA00022527"/>
    </source>
</evidence>
<dbReference type="SUPFAM" id="SSF56112">
    <property type="entry name" value="Protein kinase-like (PK-like)"/>
    <property type="match status" value="1"/>
</dbReference>
<evidence type="ECO:0000256" key="8">
    <source>
        <dbReference type="ARBA" id="ARBA00055136"/>
    </source>
</evidence>
<evidence type="ECO:0000256" key="6">
    <source>
        <dbReference type="ARBA" id="ARBA00022777"/>
    </source>
</evidence>
<protein>
    <recommendedName>
        <fullName evidence="9">Glycogen synthase kinase 1</fullName>
    </recommendedName>
</protein>
<keyword evidence="2 11" id="KW-0723">Serine/threonine-protein kinase</keyword>
<reference evidence="13" key="1">
    <citation type="submission" date="2022-07" db="EMBL/GenBank/DDBJ databases">
        <title>Phylogenomic reconstructions and comparative analyses of Kickxellomycotina fungi.</title>
        <authorList>
            <person name="Reynolds N.K."/>
            <person name="Stajich J.E."/>
            <person name="Barry K."/>
            <person name="Grigoriev I.V."/>
            <person name="Crous P."/>
            <person name="Smith M.E."/>
        </authorList>
    </citation>
    <scope>NUCLEOTIDE SEQUENCE</scope>
    <source>
        <strain evidence="13">BCRC 34489</strain>
    </source>
</reference>
<gene>
    <name evidence="13" type="primary">gsk3</name>
    <name evidence="13" type="ORF">GGI15_003144</name>
</gene>
<keyword evidence="6 13" id="KW-0418">Kinase</keyword>
<evidence type="ECO:0000256" key="7">
    <source>
        <dbReference type="ARBA" id="ARBA00022840"/>
    </source>
</evidence>
<dbReference type="GO" id="GO:0004712">
    <property type="term" value="F:protein serine/threonine/tyrosine kinase activity"/>
    <property type="evidence" value="ECO:0007669"/>
    <property type="project" value="TreeGrafter"/>
</dbReference>
<name>A0A9W8LIB5_9FUNG</name>
<proteinExistence type="inferred from homology"/>
<evidence type="ECO:0000256" key="9">
    <source>
        <dbReference type="ARBA" id="ARBA00072289"/>
    </source>
</evidence>
<comment type="caution">
    <text evidence="13">The sequence shown here is derived from an EMBL/GenBank/DDBJ whole genome shotgun (WGS) entry which is preliminary data.</text>
</comment>
<dbReference type="InterPro" id="IPR017441">
    <property type="entry name" value="Protein_kinase_ATP_BS"/>
</dbReference>
<accession>A0A9W8LIB5</accession>
<keyword evidence="7 10" id="KW-0067">ATP-binding</keyword>
<dbReference type="InterPro" id="IPR039192">
    <property type="entry name" value="STKc_GSK3"/>
</dbReference>
<evidence type="ECO:0000313" key="14">
    <source>
        <dbReference type="Proteomes" id="UP001140172"/>
    </source>
</evidence>
<dbReference type="Gene3D" id="3.30.200.20">
    <property type="entry name" value="Phosphorylase Kinase, domain 1"/>
    <property type="match status" value="1"/>
</dbReference>
<comment type="similarity">
    <text evidence="1">Belongs to the protein kinase superfamily. CMGC Ser/Thr protein kinase family. GSK-3 subfamily.</text>
</comment>
<dbReference type="InterPro" id="IPR050591">
    <property type="entry name" value="GSK-3"/>
</dbReference>
<dbReference type="PANTHER" id="PTHR24057:SF0">
    <property type="entry name" value="PROTEIN KINASE SHAGGY-RELATED"/>
    <property type="match status" value="1"/>
</dbReference>
<keyword evidence="14" id="KW-1185">Reference proteome</keyword>
<dbReference type="Pfam" id="PF00069">
    <property type="entry name" value="Pkinase"/>
    <property type="match status" value="1"/>
</dbReference>
<dbReference type="PROSITE" id="PS00108">
    <property type="entry name" value="PROTEIN_KINASE_ST"/>
    <property type="match status" value="1"/>
</dbReference>
<dbReference type="PANTHER" id="PTHR24057">
    <property type="entry name" value="GLYCOGEN SYNTHASE KINASE-3 ALPHA"/>
    <property type="match status" value="1"/>
</dbReference>
<evidence type="ECO:0000256" key="10">
    <source>
        <dbReference type="PROSITE-ProRule" id="PRU10141"/>
    </source>
</evidence>
<dbReference type="GO" id="GO:0004674">
    <property type="term" value="F:protein serine/threonine kinase activity"/>
    <property type="evidence" value="ECO:0007669"/>
    <property type="project" value="UniProtKB-KW"/>
</dbReference>
<organism evidence="13 14">
    <name type="scientific">Coemansia interrupta</name>
    <dbReference type="NCBI Taxonomy" id="1126814"/>
    <lineage>
        <taxon>Eukaryota</taxon>
        <taxon>Fungi</taxon>
        <taxon>Fungi incertae sedis</taxon>
        <taxon>Zoopagomycota</taxon>
        <taxon>Kickxellomycotina</taxon>
        <taxon>Kickxellomycetes</taxon>
        <taxon>Kickxellales</taxon>
        <taxon>Kickxellaceae</taxon>
        <taxon>Coemansia</taxon>
    </lineage>
</organism>
<evidence type="ECO:0000259" key="12">
    <source>
        <dbReference type="PROSITE" id="PS50011"/>
    </source>
</evidence>
<dbReference type="Gene3D" id="1.10.510.10">
    <property type="entry name" value="Transferase(Phosphotransferase) domain 1"/>
    <property type="match status" value="1"/>
</dbReference>
<keyword evidence="5 10" id="KW-0547">Nucleotide-binding</keyword>
<dbReference type="InterPro" id="IPR008271">
    <property type="entry name" value="Ser/Thr_kinase_AS"/>
</dbReference>
<dbReference type="Proteomes" id="UP001140172">
    <property type="component" value="Unassembled WGS sequence"/>
</dbReference>
<dbReference type="EMBL" id="JANBUM010000201">
    <property type="protein sequence ID" value="KAJ2781687.1"/>
    <property type="molecule type" value="Genomic_DNA"/>
</dbReference>
<dbReference type="GO" id="GO:0030154">
    <property type="term" value="P:cell differentiation"/>
    <property type="evidence" value="ECO:0007669"/>
    <property type="project" value="TreeGrafter"/>
</dbReference>
<keyword evidence="4" id="KW-0808">Transferase</keyword>
<dbReference type="OrthoDB" id="272141at2759"/>
<evidence type="ECO:0000256" key="5">
    <source>
        <dbReference type="ARBA" id="ARBA00022741"/>
    </source>
</evidence>
<dbReference type="FunFam" id="1.10.510.10:FF:000082">
    <property type="entry name" value="Shaggy-related protein kinase kappa"/>
    <property type="match status" value="1"/>
</dbReference>
<evidence type="ECO:0000256" key="3">
    <source>
        <dbReference type="ARBA" id="ARBA00022544"/>
    </source>
</evidence>
<evidence type="ECO:0000256" key="1">
    <source>
        <dbReference type="ARBA" id="ARBA00005527"/>
    </source>
</evidence>
<dbReference type="PROSITE" id="PS50011">
    <property type="entry name" value="PROTEIN_KINASE_DOM"/>
    <property type="match status" value="1"/>
</dbReference>
<dbReference type="CDD" id="cd14137">
    <property type="entry name" value="STKc_GSK3"/>
    <property type="match status" value="1"/>
</dbReference>
<keyword evidence="3" id="KW-0309">Germination</keyword>
<dbReference type="GO" id="GO:0005524">
    <property type="term" value="F:ATP binding"/>
    <property type="evidence" value="ECO:0007669"/>
    <property type="project" value="UniProtKB-UniRule"/>
</dbReference>
<evidence type="ECO:0000313" key="13">
    <source>
        <dbReference type="EMBL" id="KAJ2781687.1"/>
    </source>
</evidence>
<dbReference type="InterPro" id="IPR000719">
    <property type="entry name" value="Prot_kinase_dom"/>
</dbReference>
<comment type="function">
    <text evidence="8">Protein kinase that acts downstream of the MPS1 MAPK cascade as a highly conservative signal modulator that dictates growth, conidiation and pathogenicity. Phosphorylates HAT1 at 'Ser-8' to block its translocation from the nucleus to the cytoplasm where HAT1 positively regulates appressorium development and pathogenicity.</text>
</comment>
<dbReference type="GO" id="GO:0007165">
    <property type="term" value="P:signal transduction"/>
    <property type="evidence" value="ECO:0007669"/>
    <property type="project" value="TreeGrafter"/>
</dbReference>
<dbReference type="GO" id="GO:0005634">
    <property type="term" value="C:nucleus"/>
    <property type="evidence" value="ECO:0007669"/>
    <property type="project" value="TreeGrafter"/>
</dbReference>
<dbReference type="GO" id="GO:0005737">
    <property type="term" value="C:cytoplasm"/>
    <property type="evidence" value="ECO:0007669"/>
    <property type="project" value="TreeGrafter"/>
</dbReference>
<feature type="domain" description="Protein kinase" evidence="12">
    <location>
        <begin position="31"/>
        <end position="314"/>
    </location>
</feature>
<dbReference type="InterPro" id="IPR011009">
    <property type="entry name" value="Kinase-like_dom_sf"/>
</dbReference>